<evidence type="ECO:0000313" key="2">
    <source>
        <dbReference type="Proteomes" id="UP001501637"/>
    </source>
</evidence>
<dbReference type="EMBL" id="BAAAUG010000077">
    <property type="protein sequence ID" value="GAA3116637.1"/>
    <property type="molecule type" value="Genomic_DNA"/>
</dbReference>
<protein>
    <submittedName>
        <fullName evidence="1">Uncharacterized protein</fullName>
    </submittedName>
</protein>
<evidence type="ECO:0000313" key="1">
    <source>
        <dbReference type="EMBL" id="GAA3116637.1"/>
    </source>
</evidence>
<reference evidence="2" key="1">
    <citation type="journal article" date="2019" name="Int. J. Syst. Evol. Microbiol.">
        <title>The Global Catalogue of Microorganisms (GCM) 10K type strain sequencing project: providing services to taxonomists for standard genome sequencing and annotation.</title>
        <authorList>
            <consortium name="The Broad Institute Genomics Platform"/>
            <consortium name="The Broad Institute Genome Sequencing Center for Infectious Disease"/>
            <person name="Wu L."/>
            <person name="Ma J."/>
        </authorList>
    </citation>
    <scope>NUCLEOTIDE SEQUENCE [LARGE SCALE GENOMIC DNA]</scope>
    <source>
        <strain evidence="2">JCM 9092</strain>
    </source>
</reference>
<proteinExistence type="predicted"/>
<gene>
    <name evidence="1" type="ORF">GCM10010449_43440</name>
</gene>
<comment type="caution">
    <text evidence="1">The sequence shown here is derived from an EMBL/GenBank/DDBJ whole genome shotgun (WGS) entry which is preliminary data.</text>
</comment>
<organism evidence="1 2">
    <name type="scientific">Streptomyces rectiviolaceus</name>
    <dbReference type="NCBI Taxonomy" id="332591"/>
    <lineage>
        <taxon>Bacteria</taxon>
        <taxon>Bacillati</taxon>
        <taxon>Actinomycetota</taxon>
        <taxon>Actinomycetes</taxon>
        <taxon>Kitasatosporales</taxon>
        <taxon>Streptomycetaceae</taxon>
        <taxon>Streptomyces</taxon>
    </lineage>
</organism>
<dbReference type="Proteomes" id="UP001501637">
    <property type="component" value="Unassembled WGS sequence"/>
</dbReference>
<accession>A0ABP6MJE6</accession>
<keyword evidence="2" id="KW-1185">Reference proteome</keyword>
<sequence length="270" mass="29033">MVHARVGPVRESAGESYAAFLARLVRDGDEETVVAACRALPAWFTPESTEAMRAVADVATDPGRRRREWDAAAQQLAWFPLGPVGGPILRGVIRGLQELAVTPDPQARADALRRLAGIGEALRVRRGSAQTLLIADALALSMHAVGLYADAAALTWDTSLAAVCHGEHHTARWERLLDLVEERPERLPLGSGFHLDAPTPRARAALLAAARLLRERGSPAAGVMALALVSAGGRATSWDETWRAELMALRDHTDHDTATAAFLLDPEQNC</sequence>
<name>A0ABP6MJE6_9ACTN</name>